<dbReference type="InterPro" id="IPR029066">
    <property type="entry name" value="PLP-binding_barrel"/>
</dbReference>
<dbReference type="Gene3D" id="2.40.37.10">
    <property type="entry name" value="Lyase, Ornithine Decarboxylase, Chain A, domain 1"/>
    <property type="match status" value="1"/>
</dbReference>
<dbReference type="HAMAP" id="MF_02120">
    <property type="entry name" value="LysA"/>
    <property type="match status" value="1"/>
</dbReference>
<comment type="function">
    <text evidence="6">Specifically catalyzes the decarboxylation of meso-diaminopimelate (meso-DAP) to L-lysine.</text>
</comment>
<dbReference type="PRINTS" id="PR01181">
    <property type="entry name" value="DAPDCRBXLASE"/>
</dbReference>
<dbReference type="InterPro" id="IPR002986">
    <property type="entry name" value="DAP_deCOOHase_LysA"/>
</dbReference>
<feature type="binding site" evidence="6">
    <location>
        <position position="406"/>
    </location>
    <ligand>
        <name>pyridoxal 5'-phosphate</name>
        <dbReference type="ChEBI" id="CHEBI:597326"/>
    </ligand>
</feature>
<organism evidence="10 11">
    <name type="scientific">Streptomyces xanthochromogenes</name>
    <dbReference type="NCBI Taxonomy" id="67384"/>
    <lineage>
        <taxon>Bacteria</taxon>
        <taxon>Bacillati</taxon>
        <taxon>Actinomycetota</taxon>
        <taxon>Actinomycetes</taxon>
        <taxon>Kitasatosporales</taxon>
        <taxon>Streptomycetaceae</taxon>
        <taxon>Streptomyces</taxon>
    </lineage>
</organism>
<evidence type="ECO:0000259" key="9">
    <source>
        <dbReference type="Pfam" id="PF02784"/>
    </source>
</evidence>
<evidence type="ECO:0000313" key="10">
    <source>
        <dbReference type="EMBL" id="GGY40215.1"/>
    </source>
</evidence>
<evidence type="ECO:0000256" key="7">
    <source>
        <dbReference type="NCBIfam" id="TIGR01048"/>
    </source>
</evidence>
<sequence>MSVVETQPPLPADVSALRTGIWSTTATQDQDGVLNIGGVPVTEIAERYGTPAYVFDEADFRMRCTTYREAFHDFDIYYASKAFLTRTSARIAKETGLSLDVCTEGELAYAKAVDFPPERVLMHGNNKSEAELAAALEYGVGRIVVDSREELDRLEALLPSFPNSRPGVLLRVTVGVRADTHAHIATAHEDQKFGFSLVSGEAEEAVRRVVDNGLLELRGLHSHIGSQILTTQGFEAAAKRLVGLRAKLAEDGIDLPELDLGGGFGIAYTSEDQPTPAAEMADILRTAVAKECAQLGVSVPRLAIEPGRAIAGPSGATLYRVGTVKHREGIRTFVAVDGGMSDNVRTALYAATYTVQLAGRVSDAAPTLVRVVGKHCDAGDVVVRDDHLPADVRAGDLIAVPGTGAYCRSLAHNYNQIPRPPVIAVLEGRAREIVRRETVADLMGLDVG</sequence>
<dbReference type="Gene3D" id="3.20.20.10">
    <property type="entry name" value="Alanine racemase"/>
    <property type="match status" value="1"/>
</dbReference>
<dbReference type="EC" id="4.1.1.20" evidence="6 7"/>
<evidence type="ECO:0000256" key="4">
    <source>
        <dbReference type="ARBA" id="ARBA00023154"/>
    </source>
</evidence>
<evidence type="ECO:0000313" key="11">
    <source>
        <dbReference type="Proteomes" id="UP000600946"/>
    </source>
</evidence>
<keyword evidence="2 6" id="KW-0210">Decarboxylase</keyword>
<feature type="binding site" evidence="6">
    <location>
        <position position="406"/>
    </location>
    <ligand>
        <name>substrate</name>
    </ligand>
</feature>
<dbReference type="PANTHER" id="PTHR43727:SF2">
    <property type="entry name" value="GROUP IV DECARBOXYLASE"/>
    <property type="match status" value="1"/>
</dbReference>
<dbReference type="SUPFAM" id="SSF50621">
    <property type="entry name" value="Alanine racemase C-terminal domain-like"/>
    <property type="match status" value="1"/>
</dbReference>
<evidence type="ECO:0000256" key="6">
    <source>
        <dbReference type="HAMAP-Rule" id="MF_02120"/>
    </source>
</evidence>
<feature type="domain" description="Orn/DAP/Arg decarboxylase 2 N-terminal" evidence="9">
    <location>
        <begin position="58"/>
        <end position="311"/>
    </location>
</feature>
<protein>
    <recommendedName>
        <fullName evidence="6 7">Diaminopimelate decarboxylase</fullName>
        <shortName evidence="6">DAP decarboxylase</shortName>
        <shortName evidence="6">DAPDC</shortName>
        <ecNumber evidence="6 7">4.1.1.20</ecNumber>
    </recommendedName>
</protein>
<keyword evidence="5 6" id="KW-0456">Lyase</keyword>
<feature type="binding site" evidence="6">
    <location>
        <position position="308"/>
    </location>
    <ligand>
        <name>substrate</name>
    </ligand>
</feature>
<comment type="similarity">
    <text evidence="6">Belongs to the Orn/Lys/Arg decarboxylase class-II family. LysA subfamily.</text>
</comment>
<feature type="binding site" evidence="6">
    <location>
        <begin position="305"/>
        <end position="308"/>
    </location>
    <ligand>
        <name>pyridoxal 5'-phosphate</name>
        <dbReference type="ChEBI" id="CHEBI:597326"/>
    </ligand>
</feature>
<comment type="caution">
    <text evidence="6">Lacks conserved residue(s) required for the propagation of feature annotation.</text>
</comment>
<dbReference type="GeneID" id="96291719"/>
<dbReference type="InterPro" id="IPR022644">
    <property type="entry name" value="De-COase2_N"/>
</dbReference>
<evidence type="ECO:0000256" key="5">
    <source>
        <dbReference type="ARBA" id="ARBA00023239"/>
    </source>
</evidence>
<comment type="catalytic activity">
    <reaction evidence="6 8">
        <text>meso-2,6-diaminopimelate + H(+) = L-lysine + CO2</text>
        <dbReference type="Rhea" id="RHEA:15101"/>
        <dbReference type="ChEBI" id="CHEBI:15378"/>
        <dbReference type="ChEBI" id="CHEBI:16526"/>
        <dbReference type="ChEBI" id="CHEBI:32551"/>
        <dbReference type="ChEBI" id="CHEBI:57791"/>
        <dbReference type="EC" id="4.1.1.20"/>
    </reaction>
</comment>
<dbReference type="PRINTS" id="PR01179">
    <property type="entry name" value="ODADCRBXLASE"/>
</dbReference>
<evidence type="ECO:0000256" key="1">
    <source>
        <dbReference type="ARBA" id="ARBA00001933"/>
    </source>
</evidence>
<proteinExistence type="inferred from homology"/>
<dbReference type="EMBL" id="BMUU01000006">
    <property type="protein sequence ID" value="GGY40215.1"/>
    <property type="molecule type" value="Genomic_DNA"/>
</dbReference>
<dbReference type="PANTHER" id="PTHR43727">
    <property type="entry name" value="DIAMINOPIMELATE DECARBOXYLASE"/>
    <property type="match status" value="1"/>
</dbReference>
<dbReference type="SUPFAM" id="SSF51419">
    <property type="entry name" value="PLP-binding barrel"/>
    <property type="match status" value="1"/>
</dbReference>
<feature type="binding site" evidence="6">
    <location>
        <position position="263"/>
    </location>
    <ligand>
        <name>pyridoxal 5'-phosphate</name>
        <dbReference type="ChEBI" id="CHEBI:597326"/>
    </ligand>
</feature>
<dbReference type="Proteomes" id="UP000600946">
    <property type="component" value="Unassembled WGS sequence"/>
</dbReference>
<evidence type="ECO:0000256" key="2">
    <source>
        <dbReference type="ARBA" id="ARBA00022793"/>
    </source>
</evidence>
<dbReference type="NCBIfam" id="TIGR01048">
    <property type="entry name" value="lysA"/>
    <property type="match status" value="1"/>
</dbReference>
<comment type="pathway">
    <text evidence="6 8">Amino-acid biosynthesis; L-lysine biosynthesis via DAP pathway; L-lysine from DL-2,6-diaminopimelate: step 1/1.</text>
</comment>
<dbReference type="RefSeq" id="WP_190027701.1">
    <property type="nucleotide sequence ID" value="NZ_BMUU01000006.1"/>
</dbReference>
<feature type="modified residue" description="N6-(pyridoxal phosphate)lysine" evidence="6">
    <location>
        <position position="81"/>
    </location>
</feature>
<keyword evidence="4 6" id="KW-0457">Lysine biosynthesis</keyword>
<dbReference type="Pfam" id="PF02784">
    <property type="entry name" value="Orn_Arg_deC_N"/>
    <property type="match status" value="1"/>
</dbReference>
<comment type="caution">
    <text evidence="10">The sequence shown here is derived from an EMBL/GenBank/DDBJ whole genome shotgun (WGS) entry which is preliminary data.</text>
</comment>
<keyword evidence="3 6" id="KW-0663">Pyridoxal phosphate</keyword>
<evidence type="ECO:0000256" key="3">
    <source>
        <dbReference type="ARBA" id="ARBA00022898"/>
    </source>
</evidence>
<name>A0ABQ3A8D0_9ACTN</name>
<keyword evidence="6" id="KW-0028">Amino-acid biosynthesis</keyword>
<gene>
    <name evidence="6 10" type="primary">lysA</name>
    <name evidence="10" type="ORF">GCM10010326_37740</name>
</gene>
<dbReference type="CDD" id="cd06828">
    <property type="entry name" value="PLPDE_III_DapDC"/>
    <property type="match status" value="1"/>
</dbReference>
<dbReference type="InterPro" id="IPR009006">
    <property type="entry name" value="Ala_racemase/Decarboxylase_C"/>
</dbReference>
<comment type="cofactor">
    <cofactor evidence="1 6 8">
        <name>pyridoxal 5'-phosphate</name>
        <dbReference type="ChEBI" id="CHEBI:597326"/>
    </cofactor>
</comment>
<keyword evidence="11" id="KW-1185">Reference proteome</keyword>
<dbReference type="InterPro" id="IPR000183">
    <property type="entry name" value="Orn/DAP/Arg_de-COase"/>
</dbReference>
<accession>A0ABQ3A8D0</accession>
<comment type="subunit">
    <text evidence="6">Homodimer.</text>
</comment>
<evidence type="ECO:0000256" key="8">
    <source>
        <dbReference type="RuleBase" id="RU003738"/>
    </source>
</evidence>
<feature type="binding site" evidence="6">
    <location>
        <position position="345"/>
    </location>
    <ligand>
        <name>substrate</name>
    </ligand>
</feature>
<feature type="binding site" evidence="6">
    <location>
        <position position="349"/>
    </location>
    <ligand>
        <name>substrate</name>
    </ligand>
</feature>
<reference evidence="11" key="1">
    <citation type="journal article" date="2019" name="Int. J. Syst. Evol. Microbiol.">
        <title>The Global Catalogue of Microorganisms (GCM) 10K type strain sequencing project: providing services to taxonomists for standard genome sequencing and annotation.</title>
        <authorList>
            <consortium name="The Broad Institute Genomics Platform"/>
            <consortium name="The Broad Institute Genome Sequencing Center for Infectious Disease"/>
            <person name="Wu L."/>
            <person name="Ma J."/>
        </authorList>
    </citation>
    <scope>NUCLEOTIDE SEQUENCE [LARGE SCALE GENOMIC DNA]</scope>
    <source>
        <strain evidence="11">JCM 4594</strain>
    </source>
</reference>